<evidence type="ECO:0000256" key="4">
    <source>
        <dbReference type="ARBA" id="ARBA00022989"/>
    </source>
</evidence>
<evidence type="ECO:0000259" key="7">
    <source>
        <dbReference type="Pfam" id="PF00482"/>
    </source>
</evidence>
<feature type="transmembrane region" description="Helical" evidence="6">
    <location>
        <begin position="121"/>
        <end position="139"/>
    </location>
</feature>
<organism evidence="8 9">
    <name type="scientific">Candidatus Obscuribacter phosphatis</name>
    <dbReference type="NCBI Taxonomy" id="1906157"/>
    <lineage>
        <taxon>Bacteria</taxon>
        <taxon>Bacillati</taxon>
        <taxon>Candidatus Melainabacteria</taxon>
        <taxon>Candidatus Obscuribacterales</taxon>
        <taxon>Candidatus Obscuribacteraceae</taxon>
        <taxon>Candidatus Obscuribacter</taxon>
    </lineage>
</organism>
<keyword evidence="2" id="KW-1003">Cell membrane</keyword>
<feature type="transmembrane region" description="Helical" evidence="6">
    <location>
        <begin position="12"/>
        <end position="30"/>
    </location>
</feature>
<feature type="transmembrane region" description="Helical" evidence="6">
    <location>
        <begin position="97"/>
        <end position="115"/>
    </location>
</feature>
<keyword evidence="3 6" id="KW-0812">Transmembrane</keyword>
<feature type="transmembrane region" description="Helical" evidence="6">
    <location>
        <begin position="296"/>
        <end position="315"/>
    </location>
</feature>
<dbReference type="GO" id="GO:0005886">
    <property type="term" value="C:plasma membrane"/>
    <property type="evidence" value="ECO:0007669"/>
    <property type="project" value="UniProtKB-SubCell"/>
</dbReference>
<keyword evidence="5 6" id="KW-0472">Membrane</keyword>
<evidence type="ECO:0000256" key="5">
    <source>
        <dbReference type="ARBA" id="ARBA00023136"/>
    </source>
</evidence>
<gene>
    <name evidence="8" type="ORF">J0M35_14970</name>
</gene>
<evidence type="ECO:0000313" key="8">
    <source>
        <dbReference type="EMBL" id="MBN8661666.1"/>
    </source>
</evidence>
<dbReference type="InterPro" id="IPR018076">
    <property type="entry name" value="T2SS_GspF_dom"/>
</dbReference>
<dbReference type="InterPro" id="IPR042094">
    <property type="entry name" value="T2SS_GspF_sf"/>
</dbReference>
<protein>
    <submittedName>
        <fullName evidence="8">Type II secretion system F family protein</fullName>
    </submittedName>
</protein>
<keyword evidence="4 6" id="KW-1133">Transmembrane helix</keyword>
<dbReference type="AlphaFoldDB" id="A0A8J7P9J2"/>
<feature type="domain" description="Type II secretion system protein GspF" evidence="7">
    <location>
        <begin position="156"/>
        <end position="278"/>
    </location>
</feature>
<dbReference type="Pfam" id="PF00482">
    <property type="entry name" value="T2SSF"/>
    <property type="match status" value="1"/>
</dbReference>
<feature type="transmembrane region" description="Helical" evidence="6">
    <location>
        <begin position="255"/>
        <end position="276"/>
    </location>
</feature>
<dbReference type="Gene3D" id="1.20.81.30">
    <property type="entry name" value="Type II secretion system (T2SS), domain F"/>
    <property type="match status" value="1"/>
</dbReference>
<comment type="subcellular location">
    <subcellularLocation>
        <location evidence="1">Cell membrane</location>
        <topology evidence="1">Multi-pass membrane protein</topology>
    </subcellularLocation>
</comment>
<reference evidence="8" key="1">
    <citation type="submission" date="2021-02" db="EMBL/GenBank/DDBJ databases">
        <title>Genome-Resolved Metagenomics of a Microbial Community Performing Photosynthetic Biological Nutrient Removal.</title>
        <authorList>
            <person name="Mcdaniel E.A."/>
        </authorList>
    </citation>
    <scope>NUCLEOTIDE SEQUENCE</scope>
    <source>
        <strain evidence="8">UWPOB_OBS1</strain>
    </source>
</reference>
<comment type="caution">
    <text evidence="8">The sequence shown here is derived from an EMBL/GenBank/DDBJ whole genome shotgun (WGS) entry which is preliminary data.</text>
</comment>
<evidence type="ECO:0000256" key="6">
    <source>
        <dbReference type="SAM" id="Phobius"/>
    </source>
</evidence>
<dbReference type="EMBL" id="JAFLCK010000023">
    <property type="protein sequence ID" value="MBN8661666.1"/>
    <property type="molecule type" value="Genomic_DNA"/>
</dbReference>
<evidence type="ECO:0000313" key="9">
    <source>
        <dbReference type="Proteomes" id="UP000664277"/>
    </source>
</evidence>
<accession>A0A8J7P9J2</accession>
<dbReference type="PANTHER" id="PTHR35007">
    <property type="entry name" value="INTEGRAL MEMBRANE PROTEIN-RELATED"/>
    <property type="match status" value="1"/>
</dbReference>
<proteinExistence type="predicted"/>
<dbReference type="Proteomes" id="UP000664277">
    <property type="component" value="Unassembled WGS sequence"/>
</dbReference>
<sequence>MNHTLSIDPTYLALTLLLTVVTGIVLTRLYSRLRWNRQVKERVKEALSPALSQTLGPSDQKLLKERVQVSSAVAIKAPAFISDLVAMSGLSMDASEFTGLVLISACLSLLGANYFEAPLWLTLLLPVAILALPIIILKIKAQAVRRKFQEQLPDAIDLMVSVLRSGHSLPQAVKSIASDCPAPLSIEFAHIDQRMNLGLTLSEALAFVQQRYKLTELDLIGRAVAIQAEVGGSLAELLDKTNVTLRGRLKLKRQIGVLTTQSRLTGFIVGLLPIFLATALEVLSPGYLNPLFTNETGKLLLILAIGLQFLGMFLMKKMTEVKA</sequence>
<evidence type="ECO:0000256" key="3">
    <source>
        <dbReference type="ARBA" id="ARBA00022692"/>
    </source>
</evidence>
<evidence type="ECO:0000256" key="2">
    <source>
        <dbReference type="ARBA" id="ARBA00022475"/>
    </source>
</evidence>
<evidence type="ECO:0000256" key="1">
    <source>
        <dbReference type="ARBA" id="ARBA00004651"/>
    </source>
</evidence>
<name>A0A8J7P9J2_9BACT</name>
<dbReference type="PANTHER" id="PTHR35007:SF1">
    <property type="entry name" value="PILUS ASSEMBLY PROTEIN"/>
    <property type="match status" value="1"/>
</dbReference>